<protein>
    <recommendedName>
        <fullName evidence="3">CHAT domain-containing protein</fullName>
    </recommendedName>
</protein>
<dbReference type="Proteomes" id="UP001596368">
    <property type="component" value="Unassembled WGS sequence"/>
</dbReference>
<dbReference type="EMBL" id="JBHSZG010000001">
    <property type="protein sequence ID" value="MFC7136174.1"/>
    <property type="molecule type" value="Genomic_DNA"/>
</dbReference>
<sequence length="551" mass="59155">MSTAASVRIDRSGDALRIADRVTGQMYALGVPTSASSTDPVERTDEFPAPVDRTVTLSTDRIDLPEPMFCWLHDADGELIHAIEEDPFRGDLSGPAGGFLELSTLVKTYLRFEEPFAVRGGADGFHVDLGGRAQVTVGARAWHCYPEATIRIDERPRDLMAAVSRFGSSLRTTSPERAYPTLRGHPPAVRVGDGTAFPDGVTEPDTDAELVVPPDPASICAVAPLAYYLPATLTPGDRFAVRCGDEEFVPPGADVASAAAAVLRHCFTLDCFVRSAGIYPTEVVQRRRFEETAAVDLDYAALYEASPAERTARYLRVPFEAVAPHVPPWPTTVVVPPTVRAAEALPGFVVQLATVRAADPPRHTGAAARTRVARAFAGDGTPTRATGVGRDLAAPVVEVPASDSRRTVWAGDGIPLNAVAFRLAGRRHRYDRATAPRTETTGTSVAVVCNDASMAGESEGVPEPLESRPDLEADYSLHRRTTTAQLRRIIERETDYLHFIGHATAEGLECVDGRLDVADVDHSGVRLFCLNACRSFRQGNCSSSRAASAAS</sequence>
<keyword evidence="2" id="KW-1185">Reference proteome</keyword>
<evidence type="ECO:0000313" key="2">
    <source>
        <dbReference type="Proteomes" id="UP001596368"/>
    </source>
</evidence>
<accession>A0ABD5XRA7</accession>
<comment type="caution">
    <text evidence="1">The sequence shown here is derived from an EMBL/GenBank/DDBJ whole genome shotgun (WGS) entry which is preliminary data.</text>
</comment>
<proteinExistence type="predicted"/>
<evidence type="ECO:0008006" key="3">
    <source>
        <dbReference type="Google" id="ProtNLM"/>
    </source>
</evidence>
<gene>
    <name evidence="1" type="ORF">ACFQRB_05605</name>
</gene>
<name>A0ABD5XRA7_9EURY</name>
<evidence type="ECO:0000313" key="1">
    <source>
        <dbReference type="EMBL" id="MFC7136174.1"/>
    </source>
</evidence>
<reference evidence="1 2" key="1">
    <citation type="journal article" date="2019" name="Int. J. Syst. Evol. Microbiol.">
        <title>The Global Catalogue of Microorganisms (GCM) 10K type strain sequencing project: providing services to taxonomists for standard genome sequencing and annotation.</title>
        <authorList>
            <consortium name="The Broad Institute Genomics Platform"/>
            <consortium name="The Broad Institute Genome Sequencing Center for Infectious Disease"/>
            <person name="Wu L."/>
            <person name="Ma J."/>
        </authorList>
    </citation>
    <scope>NUCLEOTIDE SEQUENCE [LARGE SCALE GENOMIC DNA]</scope>
    <source>
        <strain evidence="1 2">DT92</strain>
    </source>
</reference>
<dbReference type="AlphaFoldDB" id="A0ABD5XRA7"/>
<organism evidence="1 2">
    <name type="scientific">Halobaculum litoreum</name>
    <dbReference type="NCBI Taxonomy" id="3031998"/>
    <lineage>
        <taxon>Archaea</taxon>
        <taxon>Methanobacteriati</taxon>
        <taxon>Methanobacteriota</taxon>
        <taxon>Stenosarchaea group</taxon>
        <taxon>Halobacteria</taxon>
        <taxon>Halobacteriales</taxon>
        <taxon>Haloferacaceae</taxon>
        <taxon>Halobaculum</taxon>
    </lineage>
</organism>